<dbReference type="RefSeq" id="XP_070474264.1">
    <property type="nucleotide sequence ID" value="XM_070618163.1"/>
</dbReference>
<gene>
    <name evidence="3" type="primary">LOC139083204</name>
</gene>
<feature type="region of interest" description="Disordered" evidence="1">
    <location>
        <begin position="277"/>
        <end position="365"/>
    </location>
</feature>
<sequence>MEQVLNDQGSPRSFLKGEVAHPPHPACYPGEEGRSLSQPGVVSSPSGESPSPPNWIFREWRALSVCWRSERRGSALFHCLGTRKLRGKFLPSPERLRADSSSFPGVPSASEREDSPPCEYWIGCRVPTPYACPSSLCLKSPEELRVCVAGRRHGGAVSLCRLPLVRITPFYFWRAIPGPVWGFSSPLGWRDSSPRGVSSFPPLGGKGLLSTRERGCARPRSRLRSWGAPEGGGSYSPLSRAGLGSRVREAAAPDARHWLLWRQRLLESRPVRAAPFGAWGSPRCHLSGSGQSGLPGSQKADGQCQGSARARARLGSAAGPGSSPASAPRSAPLPLPRPPGRRRRRLPARVKEERPLRGDGDARRRPRAAALLAACHPPRCQPPAVCRESPSFAPNTVGSS</sequence>
<dbReference type="GeneID" id="139083204"/>
<feature type="compositionally biased region" description="Basic and acidic residues" evidence="1">
    <location>
        <begin position="349"/>
        <end position="363"/>
    </location>
</feature>
<proteinExistence type="predicted"/>
<feature type="compositionally biased region" description="Low complexity" evidence="1">
    <location>
        <begin position="306"/>
        <end position="330"/>
    </location>
</feature>
<accession>A0ABM4PAP6</accession>
<name>A0ABM4PAP6_EQUPR</name>
<dbReference type="Proteomes" id="UP001652662">
    <property type="component" value="Chromosome 5"/>
</dbReference>
<reference evidence="3" key="1">
    <citation type="submission" date="2025-08" db="UniProtKB">
        <authorList>
            <consortium name="RefSeq"/>
        </authorList>
    </citation>
    <scope>IDENTIFICATION</scope>
    <source>
        <tissue evidence="3">Blood</tissue>
    </source>
</reference>
<feature type="region of interest" description="Disordered" evidence="1">
    <location>
        <begin position="1"/>
        <end position="51"/>
    </location>
</feature>
<feature type="region of interest" description="Disordered" evidence="1">
    <location>
        <begin position="380"/>
        <end position="400"/>
    </location>
</feature>
<evidence type="ECO:0000313" key="3">
    <source>
        <dbReference type="RefSeq" id="XP_070474264.1"/>
    </source>
</evidence>
<evidence type="ECO:0000313" key="2">
    <source>
        <dbReference type="Proteomes" id="UP001652662"/>
    </source>
</evidence>
<keyword evidence="2" id="KW-1185">Reference proteome</keyword>
<feature type="compositionally biased region" description="Low complexity" evidence="1">
    <location>
        <begin position="35"/>
        <end position="49"/>
    </location>
</feature>
<feature type="compositionally biased region" description="Polar residues" evidence="1">
    <location>
        <begin position="1"/>
        <end position="11"/>
    </location>
</feature>
<organism evidence="2 3">
    <name type="scientific">Equus przewalskii</name>
    <name type="common">Przewalski's horse</name>
    <name type="synonym">Equus caballus przewalskii</name>
    <dbReference type="NCBI Taxonomy" id="9798"/>
    <lineage>
        <taxon>Eukaryota</taxon>
        <taxon>Metazoa</taxon>
        <taxon>Chordata</taxon>
        <taxon>Craniata</taxon>
        <taxon>Vertebrata</taxon>
        <taxon>Euteleostomi</taxon>
        <taxon>Mammalia</taxon>
        <taxon>Eutheria</taxon>
        <taxon>Laurasiatheria</taxon>
        <taxon>Perissodactyla</taxon>
        <taxon>Equidae</taxon>
        <taxon>Equus</taxon>
    </lineage>
</organism>
<protein>
    <submittedName>
        <fullName evidence="3">Uncharacterized protein</fullName>
    </submittedName>
</protein>
<feature type="compositionally biased region" description="Basic residues" evidence="1">
    <location>
        <begin position="339"/>
        <end position="348"/>
    </location>
</feature>
<evidence type="ECO:0000256" key="1">
    <source>
        <dbReference type="SAM" id="MobiDB-lite"/>
    </source>
</evidence>
<feature type="compositionally biased region" description="Low complexity" evidence="1">
    <location>
        <begin position="286"/>
        <end position="298"/>
    </location>
</feature>